<dbReference type="Pfam" id="PF01031">
    <property type="entry name" value="Dynamin_M"/>
    <property type="match status" value="1"/>
</dbReference>
<dbReference type="GO" id="GO:0005737">
    <property type="term" value="C:cytoplasm"/>
    <property type="evidence" value="ECO:0007669"/>
    <property type="project" value="TreeGrafter"/>
</dbReference>
<evidence type="ECO:0000313" key="3">
    <source>
        <dbReference type="RefSeq" id="XP_025405076.1"/>
    </source>
</evidence>
<proteinExistence type="predicted"/>
<dbReference type="Proteomes" id="UP000694846">
    <property type="component" value="Unplaced"/>
</dbReference>
<dbReference type="OrthoDB" id="5061070at2759"/>
<organism evidence="2 3">
    <name type="scientific">Sipha flava</name>
    <name type="common">yellow sugarcane aphid</name>
    <dbReference type="NCBI Taxonomy" id="143950"/>
    <lineage>
        <taxon>Eukaryota</taxon>
        <taxon>Metazoa</taxon>
        <taxon>Ecdysozoa</taxon>
        <taxon>Arthropoda</taxon>
        <taxon>Hexapoda</taxon>
        <taxon>Insecta</taxon>
        <taxon>Pterygota</taxon>
        <taxon>Neoptera</taxon>
        <taxon>Paraneoptera</taxon>
        <taxon>Hemiptera</taxon>
        <taxon>Sternorrhyncha</taxon>
        <taxon>Aphidomorpha</taxon>
        <taxon>Aphidoidea</taxon>
        <taxon>Aphididae</taxon>
        <taxon>Sipha</taxon>
    </lineage>
</organism>
<name>A0A8B8F361_9HEMI</name>
<reference evidence="3" key="1">
    <citation type="submission" date="2025-08" db="UniProtKB">
        <authorList>
            <consortium name="RefSeq"/>
        </authorList>
    </citation>
    <scope>IDENTIFICATION</scope>
    <source>
        <tissue evidence="3">Whole body</tissue>
    </source>
</reference>
<accession>A0A8B8F361</accession>
<evidence type="ECO:0000313" key="2">
    <source>
        <dbReference type="Proteomes" id="UP000694846"/>
    </source>
</evidence>
<dbReference type="GO" id="GO:0016020">
    <property type="term" value="C:membrane"/>
    <property type="evidence" value="ECO:0007669"/>
    <property type="project" value="TreeGrafter"/>
</dbReference>
<dbReference type="RefSeq" id="XP_025405076.1">
    <property type="nucleotide sequence ID" value="XM_025549291.1"/>
</dbReference>
<dbReference type="AlphaFoldDB" id="A0A8B8F361"/>
<dbReference type="PANTHER" id="PTHR11566">
    <property type="entry name" value="DYNAMIN"/>
    <property type="match status" value="1"/>
</dbReference>
<protein>
    <submittedName>
        <fullName evidence="3">Dynamin-related protein dnm1-like</fullName>
    </submittedName>
</protein>
<dbReference type="Gene3D" id="1.20.120.1240">
    <property type="entry name" value="Dynamin, middle domain"/>
    <property type="match status" value="1"/>
</dbReference>
<dbReference type="GeneID" id="112679474"/>
<sequence length="189" mass="21953">MSISYCETINGDQKNISEQEVIGGAKIQNRINDFIFEINIIDPIINTSNEKIDTILKNTSATNESFFMNEKTLKILISSKINLLVNPSLNCVKYVYDEMLKMFDTIDQDILEKLARFPRLNKDVRKVHEEILNETLDDVQYFIQSFIETYQESIDLYNSDFIDNVLHNYINPKTQLKISIHAAELICMT</sequence>
<dbReference type="GO" id="GO:0005874">
    <property type="term" value="C:microtubule"/>
    <property type="evidence" value="ECO:0007669"/>
    <property type="project" value="TreeGrafter"/>
</dbReference>
<dbReference type="GO" id="GO:0003924">
    <property type="term" value="F:GTPase activity"/>
    <property type="evidence" value="ECO:0007669"/>
    <property type="project" value="TreeGrafter"/>
</dbReference>
<gene>
    <name evidence="3" type="primary">LOC112679474</name>
</gene>
<dbReference type="InterPro" id="IPR000375">
    <property type="entry name" value="Dynamin_stalk"/>
</dbReference>
<dbReference type="InterPro" id="IPR022812">
    <property type="entry name" value="Dynamin"/>
</dbReference>
<evidence type="ECO:0000259" key="1">
    <source>
        <dbReference type="Pfam" id="PF01031"/>
    </source>
</evidence>
<feature type="domain" description="Dynamin stalk" evidence="1">
    <location>
        <begin position="4"/>
        <end position="163"/>
    </location>
</feature>
<dbReference type="GO" id="GO:0008017">
    <property type="term" value="F:microtubule binding"/>
    <property type="evidence" value="ECO:0007669"/>
    <property type="project" value="TreeGrafter"/>
</dbReference>
<keyword evidence="2" id="KW-1185">Reference proteome</keyword>